<dbReference type="Gene3D" id="3.40.50.300">
    <property type="entry name" value="P-loop containing nucleotide triphosphate hydrolases"/>
    <property type="match status" value="1"/>
</dbReference>
<dbReference type="Proteomes" id="UP000230431">
    <property type="component" value="Unassembled WGS sequence"/>
</dbReference>
<evidence type="ECO:0000313" key="2">
    <source>
        <dbReference type="Proteomes" id="UP000230431"/>
    </source>
</evidence>
<dbReference type="EMBL" id="PCYK01000014">
    <property type="protein sequence ID" value="PIR46016.1"/>
    <property type="molecule type" value="Genomic_DNA"/>
</dbReference>
<dbReference type="AlphaFoldDB" id="A0A2H0RHV8"/>
<organism evidence="1 2">
    <name type="scientific">Candidatus Vogelbacteria bacterium CG10_big_fil_rev_8_21_14_0_10_49_38</name>
    <dbReference type="NCBI Taxonomy" id="1975043"/>
    <lineage>
        <taxon>Bacteria</taxon>
        <taxon>Candidatus Vogeliibacteriota</taxon>
    </lineage>
</organism>
<dbReference type="SUPFAM" id="SSF52540">
    <property type="entry name" value="P-loop containing nucleoside triphosphate hydrolases"/>
    <property type="match status" value="1"/>
</dbReference>
<dbReference type="PANTHER" id="PTHR32301">
    <property type="entry name" value="COUNTIN RECEPTOR CNR3-RELATED"/>
    <property type="match status" value="1"/>
</dbReference>
<gene>
    <name evidence="1" type="ORF">COV08_01945</name>
</gene>
<dbReference type="InterPro" id="IPR027417">
    <property type="entry name" value="P-loop_NTPase"/>
</dbReference>
<comment type="caution">
    <text evidence="1">The sequence shown here is derived from an EMBL/GenBank/DDBJ whole genome shotgun (WGS) entry which is preliminary data.</text>
</comment>
<evidence type="ECO:0008006" key="3">
    <source>
        <dbReference type="Google" id="ProtNLM"/>
    </source>
</evidence>
<proteinExistence type="predicted"/>
<sequence length="325" mass="39476">MSKDPLYLFLHVPKCGGITLTNHLRACLPETERLELYYHKNDNLNTRKDVRAYILSKPKSHRDRVRAIFGHEVYYGLHELFPERECRYLTFLRQPKERVVSHYNFQRTEADSGILPIWHWPDIKPEGRILDFADWFDWNKKQHNFIFNFLTAHFFDEELFAGWPKKPATAEGLEKIKAVLDQFYFVGLTEGPENYLFFYHLMRIKNFLPRQNISRRYFWPTTQPELMAEVARENLFDQEIYDYAKDLNRQFKKRHRRLFQMIAIELFISKRQFELNQVVSNFYYWSSLMKKRSRIYLNLINFIKSRRQSTEFSSEQTDRPGKRDN</sequence>
<name>A0A2H0RHV8_9BACT</name>
<dbReference type="InterPro" id="IPR053259">
    <property type="entry name" value="Golvesin-related_Golgi"/>
</dbReference>
<evidence type="ECO:0000313" key="1">
    <source>
        <dbReference type="EMBL" id="PIR46016.1"/>
    </source>
</evidence>
<dbReference type="PANTHER" id="PTHR32301:SF6">
    <property type="entry name" value="GOLVESIN-RELATED"/>
    <property type="match status" value="1"/>
</dbReference>
<accession>A0A2H0RHV8</accession>
<protein>
    <recommendedName>
        <fullName evidence="3">Sulfotransferase domain-containing protein</fullName>
    </recommendedName>
</protein>
<reference evidence="1 2" key="1">
    <citation type="submission" date="2017-09" db="EMBL/GenBank/DDBJ databases">
        <title>Depth-based differentiation of microbial function through sediment-hosted aquifers and enrichment of novel symbionts in the deep terrestrial subsurface.</title>
        <authorList>
            <person name="Probst A.J."/>
            <person name="Ladd B."/>
            <person name="Jarett J.K."/>
            <person name="Geller-Mcgrath D.E."/>
            <person name="Sieber C.M."/>
            <person name="Emerson J.B."/>
            <person name="Anantharaman K."/>
            <person name="Thomas B.C."/>
            <person name="Malmstrom R."/>
            <person name="Stieglmeier M."/>
            <person name="Klingl A."/>
            <person name="Woyke T."/>
            <person name="Ryan C.M."/>
            <person name="Banfield J.F."/>
        </authorList>
    </citation>
    <scope>NUCLEOTIDE SEQUENCE [LARGE SCALE GENOMIC DNA]</scope>
    <source>
        <strain evidence="1">CG10_big_fil_rev_8_21_14_0_10_49_38</strain>
    </source>
</reference>